<accession>A0AAU7ATE3</accession>
<proteinExistence type="predicted"/>
<evidence type="ECO:0008006" key="2">
    <source>
        <dbReference type="Google" id="ProtNLM"/>
    </source>
</evidence>
<name>A0AAU7ATE3_9ACTN</name>
<evidence type="ECO:0000313" key="1">
    <source>
        <dbReference type="EMBL" id="XAY04874.1"/>
    </source>
</evidence>
<dbReference type="RefSeq" id="WP_354701398.1">
    <property type="nucleotide sequence ID" value="NZ_CP114014.1"/>
</dbReference>
<dbReference type="KEGG" id="parq:DSM112329_01712"/>
<organism evidence="1">
    <name type="scientific">Paraconexibacter sp. AEG42_29</name>
    <dbReference type="NCBI Taxonomy" id="2997339"/>
    <lineage>
        <taxon>Bacteria</taxon>
        <taxon>Bacillati</taxon>
        <taxon>Actinomycetota</taxon>
        <taxon>Thermoleophilia</taxon>
        <taxon>Solirubrobacterales</taxon>
        <taxon>Paraconexibacteraceae</taxon>
        <taxon>Paraconexibacter</taxon>
    </lineage>
</organism>
<dbReference type="AlphaFoldDB" id="A0AAU7ATE3"/>
<reference evidence="1" key="1">
    <citation type="submission" date="2022-12" db="EMBL/GenBank/DDBJ databases">
        <title>Paraconexibacter alkalitolerans sp. nov. and Baekduia alba sp. nov., isolated from soil and emended description of the genera Paraconexibacter (Chun et al., 2020) and Baekduia (An et al., 2020).</title>
        <authorList>
            <person name="Vieira S."/>
            <person name="Huber K.J."/>
            <person name="Geppert A."/>
            <person name="Wolf J."/>
            <person name="Neumann-Schaal M."/>
            <person name="Muesken M."/>
            <person name="Overmann J."/>
        </authorList>
    </citation>
    <scope>NUCLEOTIDE SEQUENCE</scope>
    <source>
        <strain evidence="1">AEG42_29</strain>
    </source>
</reference>
<sequence>MARHESERGQASVEFVALLPLLAAIVVLLWQAVVAGQAVWLAGTAARAAARAEAVGGDPVAAARATLPVALHEGLKTTRDDDGGVRVRIRIPVVVDGDRRVATVTAQARFRPQGG</sequence>
<gene>
    <name evidence="1" type="ORF">DSM112329_01712</name>
</gene>
<protein>
    <recommendedName>
        <fullName evidence="2">Pilus assembly protein</fullName>
    </recommendedName>
</protein>
<dbReference type="EMBL" id="CP114014">
    <property type="protein sequence ID" value="XAY04874.1"/>
    <property type="molecule type" value="Genomic_DNA"/>
</dbReference>